<evidence type="ECO:0000259" key="3">
    <source>
        <dbReference type="PROSITE" id="PS51145"/>
    </source>
</evidence>
<feature type="compositionally biased region" description="Low complexity" evidence="1">
    <location>
        <begin position="10"/>
        <end position="22"/>
    </location>
</feature>
<feature type="compositionally biased region" description="Polar residues" evidence="1">
    <location>
        <begin position="429"/>
        <end position="444"/>
    </location>
</feature>
<dbReference type="InterPro" id="IPR011029">
    <property type="entry name" value="DEATH-like_dom_sf"/>
</dbReference>
<dbReference type="PROSITE" id="PS50017">
    <property type="entry name" value="DEATH_DOMAIN"/>
    <property type="match status" value="1"/>
</dbReference>
<dbReference type="Gene3D" id="1.10.533.10">
    <property type="entry name" value="Death Domain, Fas"/>
    <property type="match status" value="1"/>
</dbReference>
<dbReference type="PROSITE" id="PS51145">
    <property type="entry name" value="ZU5"/>
    <property type="match status" value="1"/>
</dbReference>
<evidence type="ECO:0008006" key="6">
    <source>
        <dbReference type="Google" id="ProtNLM"/>
    </source>
</evidence>
<dbReference type="EnsemblMetazoa" id="XM_030978426">
    <property type="protein sequence ID" value="XP_030834286"/>
    <property type="gene ID" value="LOC105447596"/>
</dbReference>
<reference evidence="5" key="1">
    <citation type="submission" date="2015-02" db="EMBL/GenBank/DDBJ databases">
        <title>Genome sequencing for Strongylocentrotus purpuratus.</title>
        <authorList>
            <person name="Murali S."/>
            <person name="Liu Y."/>
            <person name="Vee V."/>
            <person name="English A."/>
            <person name="Wang M."/>
            <person name="Skinner E."/>
            <person name="Han Y."/>
            <person name="Muzny D.M."/>
            <person name="Worley K.C."/>
            <person name="Gibbs R.A."/>
        </authorList>
    </citation>
    <scope>NUCLEOTIDE SEQUENCE</scope>
</reference>
<dbReference type="Gene3D" id="2.60.220.30">
    <property type="match status" value="1"/>
</dbReference>
<evidence type="ECO:0000313" key="4">
    <source>
        <dbReference type="EnsemblMetazoa" id="XP_030834286"/>
    </source>
</evidence>
<evidence type="ECO:0000259" key="2">
    <source>
        <dbReference type="PROSITE" id="PS50017"/>
    </source>
</evidence>
<dbReference type="InterPro" id="IPR037936">
    <property type="entry name" value="UNC5A-D"/>
</dbReference>
<feature type="region of interest" description="Disordered" evidence="1">
    <location>
        <begin position="421"/>
        <end position="444"/>
    </location>
</feature>
<dbReference type="AlphaFoldDB" id="A0A7M7NBK0"/>
<evidence type="ECO:0000256" key="1">
    <source>
        <dbReference type="SAM" id="MobiDB-lite"/>
    </source>
</evidence>
<dbReference type="InParanoid" id="A0A7M7NBK0"/>
<feature type="region of interest" description="Disordered" evidence="1">
    <location>
        <begin position="1"/>
        <end position="22"/>
    </location>
</feature>
<organism evidence="4 5">
    <name type="scientific">Strongylocentrotus purpuratus</name>
    <name type="common">Purple sea urchin</name>
    <dbReference type="NCBI Taxonomy" id="7668"/>
    <lineage>
        <taxon>Eukaryota</taxon>
        <taxon>Metazoa</taxon>
        <taxon>Echinodermata</taxon>
        <taxon>Eleutherozoa</taxon>
        <taxon>Echinozoa</taxon>
        <taxon>Echinoidea</taxon>
        <taxon>Euechinoidea</taxon>
        <taxon>Echinacea</taxon>
        <taxon>Camarodonta</taxon>
        <taxon>Echinidea</taxon>
        <taxon>Strongylocentrotidae</taxon>
        <taxon>Strongylocentrotus</taxon>
    </lineage>
</organism>
<dbReference type="PANTHER" id="PTHR12582:SF41">
    <property type="entry name" value="UNC5C-LIKE PROTEIN"/>
    <property type="match status" value="1"/>
</dbReference>
<dbReference type="CDD" id="cd01670">
    <property type="entry name" value="Death"/>
    <property type="match status" value="1"/>
</dbReference>
<dbReference type="KEGG" id="spu:105447596"/>
<dbReference type="GO" id="GO:0016020">
    <property type="term" value="C:membrane"/>
    <property type="evidence" value="ECO:0007669"/>
    <property type="project" value="InterPro"/>
</dbReference>
<evidence type="ECO:0000313" key="5">
    <source>
        <dbReference type="Proteomes" id="UP000007110"/>
    </source>
</evidence>
<protein>
    <recommendedName>
        <fullName evidence="6">Death domain-containing protein</fullName>
    </recommendedName>
</protein>
<dbReference type="SUPFAM" id="SSF47986">
    <property type="entry name" value="DEATH domain"/>
    <property type="match status" value="1"/>
</dbReference>
<dbReference type="RefSeq" id="XP_030834286.1">
    <property type="nucleotide sequence ID" value="XM_030978426.1"/>
</dbReference>
<dbReference type="OMA" id="PHCAVAN"/>
<name>A0A7M7NBK0_STRPU</name>
<proteinExistence type="predicted"/>
<dbReference type="Pfam" id="PF00791">
    <property type="entry name" value="ZU5"/>
    <property type="match status" value="1"/>
</dbReference>
<dbReference type="GO" id="GO:0005042">
    <property type="term" value="F:netrin receptor activity"/>
    <property type="evidence" value="ECO:0007669"/>
    <property type="project" value="InterPro"/>
</dbReference>
<accession>A0A7M7NBK0</accession>
<keyword evidence="5" id="KW-1185">Reference proteome</keyword>
<feature type="domain" description="ZU5" evidence="3">
    <location>
        <begin position="133"/>
        <end position="278"/>
    </location>
</feature>
<dbReference type="InterPro" id="IPR000488">
    <property type="entry name" value="Death_dom"/>
</dbReference>
<sequence>MRFNLERETSPSSSLSSSYFSLSPTSSIDLFLGELVGATARVHVHEEKTDTQHTEEEEKEKEEEYYIAMENLPHETDELVRATARVQVHEEQTDTQNAEEEEEEEEEEEYYMAMESLPHRTVPNEVNVKPIQMECCKRVGVEGGKLQLDSFEIELEIPPGAIDSEAPQDISLRVLTNTPNLGNGKEEMSVCFGVQCLARDDLVLKLPVTYTIPHCAVISRYSGVEAVLYTGEGEYLPNAEVKEQISLTQSGIPNCNIERDVLRLQMNHFSWAFIKFKLKNFFFGGKRMRCLPFTEKPLPEERTTVVLRAHLYDDIKGIYMKIMSQEEGLGFVYIHPEAEVLISVAEVDVKMACFIKRDPIGDTIHTVKYDELCRGHHRTRSFNLDLSSQPDEKIVVTLQVGQTGQSVEELLCIFKFTTPRRSTSLPTRGQEQLQGASSSQTLQASYRSTAETLKNITGRQEDFDEKLTTVARKVGKRDEIDNLGKALGFEQEDIQRYVDTNMKNADVSYMGTLSMLRKWRKKQTEAKEFEALKGVLRKAGQIRLIDDL</sequence>
<dbReference type="Proteomes" id="UP000007110">
    <property type="component" value="Unassembled WGS sequence"/>
</dbReference>
<feature type="domain" description="Death" evidence="2">
    <location>
        <begin position="483"/>
        <end position="548"/>
    </location>
</feature>
<dbReference type="PANTHER" id="PTHR12582">
    <property type="entry name" value="NETRIN RECEPTOR UNC5"/>
    <property type="match status" value="1"/>
</dbReference>
<dbReference type="GeneID" id="105447596"/>
<dbReference type="InterPro" id="IPR000906">
    <property type="entry name" value="ZU5_dom"/>
</dbReference>
<reference evidence="4" key="2">
    <citation type="submission" date="2021-01" db="UniProtKB">
        <authorList>
            <consortium name="EnsemblMetazoa"/>
        </authorList>
    </citation>
    <scope>IDENTIFICATION</scope>
</reference>